<dbReference type="NCBIfam" id="NF004685">
    <property type="entry name" value="PRK06029.1"/>
    <property type="match status" value="1"/>
</dbReference>
<comment type="caution">
    <text evidence="7">Lacks conserved residue(s) required for the propagation of feature annotation.</text>
</comment>
<dbReference type="AlphaFoldDB" id="A0A2T0RUF3"/>
<dbReference type="Proteomes" id="UP000239480">
    <property type="component" value="Unassembled WGS sequence"/>
</dbReference>
<comment type="catalytic activity">
    <reaction evidence="5 7">
        <text>dimethylallyl phosphate + FMNH2 = prenylated FMNH2 + phosphate</text>
        <dbReference type="Rhea" id="RHEA:37743"/>
        <dbReference type="ChEBI" id="CHEBI:43474"/>
        <dbReference type="ChEBI" id="CHEBI:57618"/>
        <dbReference type="ChEBI" id="CHEBI:87467"/>
        <dbReference type="ChEBI" id="CHEBI:88052"/>
        <dbReference type="EC" id="2.5.1.129"/>
    </reaction>
</comment>
<evidence type="ECO:0000256" key="2">
    <source>
        <dbReference type="ARBA" id="ARBA00022630"/>
    </source>
</evidence>
<feature type="binding site" evidence="7">
    <location>
        <position position="169"/>
    </location>
    <ligand>
        <name>dimethylallyl phosphate</name>
        <dbReference type="ChEBI" id="CHEBI:88052"/>
    </ligand>
</feature>
<evidence type="ECO:0000256" key="4">
    <source>
        <dbReference type="ARBA" id="ARBA00022679"/>
    </source>
</evidence>
<dbReference type="InterPro" id="IPR003382">
    <property type="entry name" value="Flavoprotein"/>
</dbReference>
<keyword evidence="1 7" id="KW-0637">Prenyltransferase</keyword>
<evidence type="ECO:0000256" key="8">
    <source>
        <dbReference type="SAM" id="MobiDB-lite"/>
    </source>
</evidence>
<dbReference type="FunFam" id="3.40.50.1950:FF:000001">
    <property type="entry name" value="Flavin prenyltransferase UbiX"/>
    <property type="match status" value="1"/>
</dbReference>
<dbReference type="EC" id="2.5.1.129" evidence="7"/>
<feature type="domain" description="Flavoprotein" evidence="9">
    <location>
        <begin position="2"/>
        <end position="173"/>
    </location>
</feature>
<evidence type="ECO:0000256" key="6">
    <source>
        <dbReference type="ARBA" id="ARBA00060793"/>
    </source>
</evidence>
<keyword evidence="4 7" id="KW-0808">Transferase</keyword>
<evidence type="ECO:0000259" key="9">
    <source>
        <dbReference type="Pfam" id="PF02441"/>
    </source>
</evidence>
<dbReference type="SUPFAM" id="SSF52507">
    <property type="entry name" value="Homo-oligomeric flavin-containing Cys decarboxylases, HFCD"/>
    <property type="match status" value="1"/>
</dbReference>
<dbReference type="NCBIfam" id="TIGR00421">
    <property type="entry name" value="ubiX_pad"/>
    <property type="match status" value="1"/>
</dbReference>
<dbReference type="PANTHER" id="PTHR43374:SF1">
    <property type="entry name" value="FLAVIN PRENYLTRANSFERASE PAD1, MITOCHONDRIAL"/>
    <property type="match status" value="1"/>
</dbReference>
<sequence length="223" mass="24265">MKRIIVGIAGASGVIYGIRLLEVLKAIGGYEVHLVMSRYARMNIEIETDFTAKYVEDLADVVHNSGNQAAAISSGSFQTEGMIVTACSMRTLSAITHSMTDNLVTRAADVVLKEKRRLVLMPREAPLHVGHCKLLFEAAQLGAIIAPPMPAFYNRPKTIDDIVNHGVGRVLDLFDIDAGLLKRWEGPYPHFEGSKLSQPEAATGKPVSEDQSSPQHPKATTDT</sequence>
<evidence type="ECO:0000256" key="1">
    <source>
        <dbReference type="ARBA" id="ARBA00022602"/>
    </source>
</evidence>
<keyword evidence="2 7" id="KW-0285">Flavoprotein</keyword>
<accession>A0A2T0RUF3</accession>
<dbReference type="EMBL" id="PVTD01000002">
    <property type="protein sequence ID" value="PRY24836.1"/>
    <property type="molecule type" value="Genomic_DNA"/>
</dbReference>
<keyword evidence="3 7" id="KW-0288">FMN</keyword>
<comment type="similarity">
    <text evidence="6 7">Belongs to the UbiX/PAD1 family.</text>
</comment>
<feature type="binding site" evidence="7">
    <location>
        <begin position="10"/>
        <end position="12"/>
    </location>
    <ligand>
        <name>FMN</name>
        <dbReference type="ChEBI" id="CHEBI:58210"/>
    </ligand>
</feature>
<dbReference type="Gene3D" id="3.40.50.1950">
    <property type="entry name" value="Flavin prenyltransferase-like"/>
    <property type="match status" value="1"/>
</dbReference>
<dbReference type="InterPro" id="IPR004507">
    <property type="entry name" value="UbiX-like"/>
</dbReference>
<dbReference type="Pfam" id="PF02441">
    <property type="entry name" value="Flavoprotein"/>
    <property type="match status" value="1"/>
</dbReference>
<dbReference type="RefSeq" id="WP_106203787.1">
    <property type="nucleotide sequence ID" value="NZ_PVTD01000002.1"/>
</dbReference>
<dbReference type="GO" id="GO:0016831">
    <property type="term" value="F:carboxy-lyase activity"/>
    <property type="evidence" value="ECO:0007669"/>
    <property type="project" value="TreeGrafter"/>
</dbReference>
<evidence type="ECO:0000313" key="11">
    <source>
        <dbReference type="Proteomes" id="UP000239480"/>
    </source>
</evidence>
<organism evidence="10 11">
    <name type="scientific">Aliiruegeria haliotis</name>
    <dbReference type="NCBI Taxonomy" id="1280846"/>
    <lineage>
        <taxon>Bacteria</taxon>
        <taxon>Pseudomonadati</taxon>
        <taxon>Pseudomonadota</taxon>
        <taxon>Alphaproteobacteria</taxon>
        <taxon>Rhodobacterales</taxon>
        <taxon>Roseobacteraceae</taxon>
        <taxon>Aliiruegeria</taxon>
    </lineage>
</organism>
<protein>
    <recommendedName>
        <fullName evidence="7">Flavin prenyltransferase UbiX</fullName>
        <ecNumber evidence="7">2.5.1.129</ecNumber>
    </recommendedName>
</protein>
<keyword evidence="11" id="KW-1185">Reference proteome</keyword>
<gene>
    <name evidence="7" type="primary">ubiX</name>
    <name evidence="10" type="ORF">CLV78_1026</name>
</gene>
<feature type="binding site" evidence="7">
    <location>
        <position position="153"/>
    </location>
    <ligand>
        <name>dimethylallyl phosphate</name>
        <dbReference type="ChEBI" id="CHEBI:88052"/>
    </ligand>
</feature>
<dbReference type="OrthoDB" id="9781577at2"/>
<dbReference type="GO" id="GO:0106141">
    <property type="term" value="F:flavin prenyltransferase activity"/>
    <property type="evidence" value="ECO:0007669"/>
    <property type="project" value="UniProtKB-EC"/>
</dbReference>
<feature type="binding site" evidence="7">
    <location>
        <position position="37"/>
    </location>
    <ligand>
        <name>FMN</name>
        <dbReference type="ChEBI" id="CHEBI:58210"/>
    </ligand>
</feature>
<evidence type="ECO:0000256" key="5">
    <source>
        <dbReference type="ARBA" id="ARBA00050612"/>
    </source>
</evidence>
<comment type="function">
    <text evidence="7">Flavin prenyltransferase that catalyzes the synthesis of the prenylated FMN cofactor (prenyl-FMN) for 4-hydroxy-3-polyprenylbenzoic acid decarboxylase UbiD. The prenyltransferase is metal-independent and links a dimethylallyl moiety from dimethylallyl monophosphate (DMAP) to the flavin N5 and C6 atoms of FMN.</text>
</comment>
<proteinExistence type="inferred from homology"/>
<evidence type="ECO:0000313" key="10">
    <source>
        <dbReference type="EMBL" id="PRY24836.1"/>
    </source>
</evidence>
<evidence type="ECO:0000256" key="3">
    <source>
        <dbReference type="ARBA" id="ARBA00022643"/>
    </source>
</evidence>
<feature type="binding site" evidence="7">
    <location>
        <begin position="88"/>
        <end position="91"/>
    </location>
    <ligand>
        <name>FMN</name>
        <dbReference type="ChEBI" id="CHEBI:58210"/>
    </ligand>
</feature>
<evidence type="ECO:0000256" key="7">
    <source>
        <dbReference type="HAMAP-Rule" id="MF_01984"/>
    </source>
</evidence>
<feature type="binding site" evidence="7">
    <location>
        <position position="123"/>
    </location>
    <ligand>
        <name>FMN</name>
        <dbReference type="ChEBI" id="CHEBI:58210"/>
    </ligand>
</feature>
<name>A0A2T0RUF3_9RHOB</name>
<reference evidence="10 11" key="1">
    <citation type="submission" date="2018-03" db="EMBL/GenBank/DDBJ databases">
        <title>Genomic Encyclopedia of Archaeal and Bacterial Type Strains, Phase II (KMG-II): from individual species to whole genera.</title>
        <authorList>
            <person name="Goeker M."/>
        </authorList>
    </citation>
    <scope>NUCLEOTIDE SEQUENCE [LARGE SCALE GENOMIC DNA]</scope>
    <source>
        <strain evidence="10 11">DSM 29328</strain>
    </source>
</reference>
<comment type="caution">
    <text evidence="10">The sequence shown here is derived from an EMBL/GenBank/DDBJ whole genome shotgun (WGS) entry which is preliminary data.</text>
</comment>
<feature type="region of interest" description="Disordered" evidence="8">
    <location>
        <begin position="191"/>
        <end position="223"/>
    </location>
</feature>
<dbReference type="InterPro" id="IPR036551">
    <property type="entry name" value="Flavin_trans-like"/>
</dbReference>
<feature type="compositionally biased region" description="Polar residues" evidence="8">
    <location>
        <begin position="209"/>
        <end position="223"/>
    </location>
</feature>
<dbReference type="HAMAP" id="MF_01984">
    <property type="entry name" value="ubiX_pad"/>
    <property type="match status" value="1"/>
</dbReference>
<dbReference type="PANTHER" id="PTHR43374">
    <property type="entry name" value="FLAVIN PRENYLTRANSFERASE"/>
    <property type="match status" value="1"/>
</dbReference>